<keyword evidence="4 8" id="KW-0812">Transmembrane</keyword>
<feature type="domain" description="Major facilitator superfamily (MFS) profile" evidence="9">
    <location>
        <begin position="11"/>
        <end position="488"/>
    </location>
</feature>
<feature type="compositionally biased region" description="Basic and acidic residues" evidence="7">
    <location>
        <begin position="646"/>
        <end position="667"/>
    </location>
</feature>
<dbReference type="GO" id="GO:0005351">
    <property type="term" value="F:carbohydrate:proton symporter activity"/>
    <property type="evidence" value="ECO:0007669"/>
    <property type="project" value="TreeGrafter"/>
</dbReference>
<evidence type="ECO:0000256" key="7">
    <source>
        <dbReference type="SAM" id="MobiDB-lite"/>
    </source>
</evidence>
<dbReference type="Pfam" id="PF00083">
    <property type="entry name" value="Sugar_tr"/>
    <property type="match status" value="2"/>
</dbReference>
<evidence type="ECO:0000256" key="1">
    <source>
        <dbReference type="ARBA" id="ARBA00004141"/>
    </source>
</evidence>
<sequence>MSYKTYNTSIIIWILALGGMLLGSEISSIAVFIGSSQFIEYFGNPSSVQQGMIGSSNPAGAFFGCWITGLISDKIGRIKTIRTGSILWVTGSFVSVLVIDLWMVVVGRAIKGLAVGIFSSILSVYISETLPDQKKSLATSAMQWSLTWGIMLMFYLSYICVGLEGDISFRIAWGMECIPGALLILFSILLPESPKWLASNGQLSKAIQICNEINSKATTKQNLYSVDTAGKNVSIFGLTSKFPKSNQNSLSQTSNLQKVDGFLDKFEGNSETCTYSDLFTTRLKYHLCVGIATQSLTQLSGISVLMYYLIFICEMIGMEENNKVFAASLQYVVNVLFTIFPIIWLDKLRRKDVLVFGTVSLGICISSIGGVMGFYGHESTPINGNESIVWQITGRPASTCLALCYLFVAIFASTLSCASWLYTSEIFPSRAKAKGSAICMSVSWCLNFLLTFTAPVALKSLKWGTFLVFGAFCLVGAFIIGFSFPETYGLKENEIEGLFNYQLKQNDIERNIEPSIGSKDHITEKGKAIYDNSDIDYRGVTLSSRKTQIQSNETYSNDQHEKIVVDISEDEKFPTCESRSKKTEGLKLSPGLNYYSGQSDVLYKNSSETADSPDSKALSNGTDVSPFLIKRGSPFEKTTSIQPESDEPKRKNAFDDTDHIQTPDLSEHYYNVKSNDSSFLKANNDSPFA</sequence>
<feature type="transmembrane region" description="Helical" evidence="8">
    <location>
        <begin position="12"/>
        <end position="33"/>
    </location>
</feature>
<comment type="caution">
    <text evidence="10">The sequence shown here is derived from an EMBL/GenBank/DDBJ whole genome shotgun (WGS) entry which is preliminary data.</text>
</comment>
<keyword evidence="6 8" id="KW-0472">Membrane</keyword>
<dbReference type="PROSITE" id="PS00217">
    <property type="entry name" value="SUGAR_TRANSPORT_2"/>
    <property type="match status" value="1"/>
</dbReference>
<feature type="transmembrane region" description="Helical" evidence="8">
    <location>
        <begin position="353"/>
        <end position="376"/>
    </location>
</feature>
<feature type="transmembrane region" description="Helical" evidence="8">
    <location>
        <begin position="396"/>
        <end position="423"/>
    </location>
</feature>
<dbReference type="InterPro" id="IPR020846">
    <property type="entry name" value="MFS_dom"/>
</dbReference>
<reference evidence="10" key="2">
    <citation type="submission" date="2021-01" db="EMBL/GenBank/DDBJ databases">
        <authorList>
            <person name="Schikora-Tamarit M.A."/>
        </authorList>
    </citation>
    <scope>NUCLEOTIDE SEQUENCE</scope>
    <source>
        <strain evidence="10">CBS6341</strain>
    </source>
</reference>
<evidence type="ECO:0000259" key="9">
    <source>
        <dbReference type="PROSITE" id="PS50850"/>
    </source>
</evidence>
<evidence type="ECO:0000256" key="4">
    <source>
        <dbReference type="ARBA" id="ARBA00022692"/>
    </source>
</evidence>
<evidence type="ECO:0000256" key="2">
    <source>
        <dbReference type="ARBA" id="ARBA00010992"/>
    </source>
</evidence>
<feature type="transmembrane region" description="Helical" evidence="8">
    <location>
        <begin position="324"/>
        <end position="346"/>
    </location>
</feature>
<dbReference type="Gene3D" id="1.20.1250.20">
    <property type="entry name" value="MFS general substrate transporter like domains"/>
    <property type="match status" value="1"/>
</dbReference>
<dbReference type="EMBL" id="JAEUBF010001377">
    <property type="protein sequence ID" value="KAH3667803.1"/>
    <property type="molecule type" value="Genomic_DNA"/>
</dbReference>
<dbReference type="PANTHER" id="PTHR48022:SF7">
    <property type="entry name" value="MAJOR FACILITATOR SUPERFAMILY (MFS) PROFILE DOMAIN-CONTAINING PROTEIN-RELATED"/>
    <property type="match status" value="1"/>
</dbReference>
<comment type="similarity">
    <text evidence="2">Belongs to the major facilitator superfamily. Sugar transporter (TC 2.A.1.1) family.</text>
</comment>
<dbReference type="InterPro" id="IPR036259">
    <property type="entry name" value="MFS_trans_sf"/>
</dbReference>
<evidence type="ECO:0000313" key="10">
    <source>
        <dbReference type="EMBL" id="KAH3667803.1"/>
    </source>
</evidence>
<accession>A0A9P8T677</accession>
<feature type="transmembrane region" description="Helical" evidence="8">
    <location>
        <begin position="435"/>
        <end position="457"/>
    </location>
</feature>
<keyword evidence="11" id="KW-1185">Reference proteome</keyword>
<feature type="compositionally biased region" description="Polar residues" evidence="7">
    <location>
        <begin position="672"/>
        <end position="689"/>
    </location>
</feature>
<dbReference type="OrthoDB" id="4142200at2759"/>
<feature type="transmembrane region" description="Helical" evidence="8">
    <location>
        <begin position="84"/>
        <end position="103"/>
    </location>
</feature>
<protein>
    <recommendedName>
        <fullName evidence="9">Major facilitator superfamily (MFS) profile domain-containing protein</fullName>
    </recommendedName>
</protein>
<organism evidence="10 11">
    <name type="scientific">Wickerhamomyces mucosus</name>
    <dbReference type="NCBI Taxonomy" id="1378264"/>
    <lineage>
        <taxon>Eukaryota</taxon>
        <taxon>Fungi</taxon>
        <taxon>Dikarya</taxon>
        <taxon>Ascomycota</taxon>
        <taxon>Saccharomycotina</taxon>
        <taxon>Saccharomycetes</taxon>
        <taxon>Phaffomycetales</taxon>
        <taxon>Wickerhamomycetaceae</taxon>
        <taxon>Wickerhamomyces</taxon>
    </lineage>
</organism>
<proteinExistence type="inferred from homology"/>
<gene>
    <name evidence="10" type="ORF">WICMUC_005203</name>
</gene>
<dbReference type="PRINTS" id="PR00171">
    <property type="entry name" value="SUGRTRNSPORT"/>
</dbReference>
<dbReference type="GO" id="GO:0016020">
    <property type="term" value="C:membrane"/>
    <property type="evidence" value="ECO:0007669"/>
    <property type="project" value="UniProtKB-SubCell"/>
</dbReference>
<dbReference type="PROSITE" id="PS50850">
    <property type="entry name" value="MFS"/>
    <property type="match status" value="1"/>
</dbReference>
<comment type="subcellular location">
    <subcellularLocation>
        <location evidence="1">Membrane</location>
        <topology evidence="1">Multi-pass membrane protein</topology>
    </subcellularLocation>
</comment>
<dbReference type="InterPro" id="IPR003663">
    <property type="entry name" value="Sugar/inositol_transpt"/>
</dbReference>
<evidence type="ECO:0000256" key="6">
    <source>
        <dbReference type="ARBA" id="ARBA00023136"/>
    </source>
</evidence>
<evidence type="ECO:0000256" key="8">
    <source>
        <dbReference type="SAM" id="Phobius"/>
    </source>
</evidence>
<dbReference type="InterPro" id="IPR005829">
    <property type="entry name" value="Sugar_transporter_CS"/>
</dbReference>
<dbReference type="Proteomes" id="UP000769528">
    <property type="component" value="Unassembled WGS sequence"/>
</dbReference>
<reference evidence="10" key="1">
    <citation type="journal article" date="2021" name="Open Biol.">
        <title>Shared evolutionary footprints suggest mitochondrial oxidative damage underlies multiple complex I losses in fungi.</title>
        <authorList>
            <person name="Schikora-Tamarit M.A."/>
            <person name="Marcet-Houben M."/>
            <person name="Nosek J."/>
            <person name="Gabaldon T."/>
        </authorList>
    </citation>
    <scope>NUCLEOTIDE SEQUENCE</scope>
    <source>
        <strain evidence="10">CBS6341</strain>
    </source>
</reference>
<feature type="region of interest" description="Disordered" evidence="7">
    <location>
        <begin position="605"/>
        <end position="689"/>
    </location>
</feature>
<feature type="transmembrane region" description="Helical" evidence="8">
    <location>
        <begin position="146"/>
        <end position="165"/>
    </location>
</feature>
<dbReference type="SUPFAM" id="SSF103473">
    <property type="entry name" value="MFS general substrate transporter"/>
    <property type="match status" value="1"/>
</dbReference>
<dbReference type="InterPro" id="IPR050360">
    <property type="entry name" value="MFS_Sugar_Transporters"/>
</dbReference>
<evidence type="ECO:0000256" key="3">
    <source>
        <dbReference type="ARBA" id="ARBA00022448"/>
    </source>
</evidence>
<dbReference type="InterPro" id="IPR005828">
    <property type="entry name" value="MFS_sugar_transport-like"/>
</dbReference>
<evidence type="ECO:0000313" key="11">
    <source>
        <dbReference type="Proteomes" id="UP000769528"/>
    </source>
</evidence>
<feature type="transmembrane region" description="Helical" evidence="8">
    <location>
        <begin position="463"/>
        <end position="484"/>
    </location>
</feature>
<feature type="compositionally biased region" description="Polar residues" evidence="7">
    <location>
        <begin position="605"/>
        <end position="623"/>
    </location>
</feature>
<dbReference type="PANTHER" id="PTHR48022">
    <property type="entry name" value="PLASTIDIC GLUCOSE TRANSPORTER 4"/>
    <property type="match status" value="1"/>
</dbReference>
<evidence type="ECO:0000256" key="5">
    <source>
        <dbReference type="ARBA" id="ARBA00022989"/>
    </source>
</evidence>
<keyword evidence="3" id="KW-0813">Transport</keyword>
<keyword evidence="5 8" id="KW-1133">Transmembrane helix</keyword>
<dbReference type="AlphaFoldDB" id="A0A9P8T677"/>
<feature type="transmembrane region" description="Helical" evidence="8">
    <location>
        <begin position="53"/>
        <end position="72"/>
    </location>
</feature>
<name>A0A9P8T677_9ASCO</name>